<dbReference type="OrthoDB" id="3166440at2759"/>
<dbReference type="EMBL" id="JADNRY010000019">
    <property type="protein sequence ID" value="KAF9073158.1"/>
    <property type="molecule type" value="Genomic_DNA"/>
</dbReference>
<evidence type="ECO:0000313" key="1">
    <source>
        <dbReference type="EMBL" id="KAF9073158.1"/>
    </source>
</evidence>
<dbReference type="InterPro" id="IPR035918">
    <property type="entry name" value="CytB_endotoxin-like_sf"/>
</dbReference>
<keyword evidence="2" id="KW-1185">Reference proteome</keyword>
<comment type="caution">
    <text evidence="1">The sequence shown here is derived from an EMBL/GenBank/DDBJ whole genome shotgun (WGS) entry which is preliminary data.</text>
</comment>
<dbReference type="AlphaFoldDB" id="A0A9P5UCG6"/>
<sequence length="189" mass="21323">MRPESFDSFEKLPSHMRNSAKAIMQLASDYFEGAPSPIFDWGAFKTALDAYKGNDLKYENIKSHTIKRSDTEVDAMVDAVITYLDTFGAKVDRSMLEAECKATTNLRISEYTDGLYSKRSGENSSFSYSITFAYLGFSDYFHSLIFAIKLKAWECTEKDAGFVRSSETNFSAEVNTMELIIKDTFSGIN</sequence>
<dbReference type="SUPFAM" id="SSF55676">
    <property type="entry name" value="CytB endotoxin-like"/>
    <property type="match status" value="1"/>
</dbReference>
<organism evidence="1 2">
    <name type="scientific">Rhodocollybia butyracea</name>
    <dbReference type="NCBI Taxonomy" id="206335"/>
    <lineage>
        <taxon>Eukaryota</taxon>
        <taxon>Fungi</taxon>
        <taxon>Dikarya</taxon>
        <taxon>Basidiomycota</taxon>
        <taxon>Agaricomycotina</taxon>
        <taxon>Agaricomycetes</taxon>
        <taxon>Agaricomycetidae</taxon>
        <taxon>Agaricales</taxon>
        <taxon>Marasmiineae</taxon>
        <taxon>Omphalotaceae</taxon>
        <taxon>Rhodocollybia</taxon>
    </lineage>
</organism>
<gene>
    <name evidence="1" type="ORF">BDP27DRAFT_313967</name>
</gene>
<evidence type="ECO:0000313" key="2">
    <source>
        <dbReference type="Proteomes" id="UP000772434"/>
    </source>
</evidence>
<protein>
    <submittedName>
        <fullName evidence="1">Delta-endotoxin CytB</fullName>
    </submittedName>
</protein>
<proteinExistence type="predicted"/>
<dbReference type="Gene3D" id="3.40.198.10">
    <property type="entry name" value="Delta-endotoxin CytB-like"/>
    <property type="match status" value="1"/>
</dbReference>
<accession>A0A9P5UCG6</accession>
<dbReference type="Proteomes" id="UP000772434">
    <property type="component" value="Unassembled WGS sequence"/>
</dbReference>
<reference evidence="1" key="1">
    <citation type="submission" date="2020-11" db="EMBL/GenBank/DDBJ databases">
        <authorList>
            <consortium name="DOE Joint Genome Institute"/>
            <person name="Ahrendt S."/>
            <person name="Riley R."/>
            <person name="Andreopoulos W."/>
            <person name="Labutti K."/>
            <person name="Pangilinan J."/>
            <person name="Ruiz-Duenas F.J."/>
            <person name="Barrasa J.M."/>
            <person name="Sanchez-Garcia M."/>
            <person name="Camarero S."/>
            <person name="Miyauchi S."/>
            <person name="Serrano A."/>
            <person name="Linde D."/>
            <person name="Babiker R."/>
            <person name="Drula E."/>
            <person name="Ayuso-Fernandez I."/>
            <person name="Pacheco R."/>
            <person name="Padilla G."/>
            <person name="Ferreira P."/>
            <person name="Barriuso J."/>
            <person name="Kellner H."/>
            <person name="Castanera R."/>
            <person name="Alfaro M."/>
            <person name="Ramirez L."/>
            <person name="Pisabarro A.G."/>
            <person name="Kuo A."/>
            <person name="Tritt A."/>
            <person name="Lipzen A."/>
            <person name="He G."/>
            <person name="Yan M."/>
            <person name="Ng V."/>
            <person name="Cullen D."/>
            <person name="Martin F."/>
            <person name="Rosso M.-N."/>
            <person name="Henrissat B."/>
            <person name="Hibbett D."/>
            <person name="Martinez A.T."/>
            <person name="Grigoriev I.V."/>
        </authorList>
    </citation>
    <scope>NUCLEOTIDE SEQUENCE</scope>
    <source>
        <strain evidence="1">AH 40177</strain>
    </source>
</reference>
<name>A0A9P5UCG6_9AGAR</name>